<dbReference type="STRING" id="8022.A0A060YI07"/>
<dbReference type="PaxDb" id="8022-A0A060YI07"/>
<gene>
    <name evidence="1" type="ORF">GSONMT00001440001</name>
</gene>
<proteinExistence type="predicted"/>
<accession>A0A060YI07</accession>
<protein>
    <submittedName>
        <fullName evidence="1">Uncharacterized protein</fullName>
    </submittedName>
</protein>
<dbReference type="AlphaFoldDB" id="A0A060YI07"/>
<sequence length="119" mass="13660">MYSVHYSDGPYCKQKLVEIGVCSVSSRRLVKRSVFFVFIRQVKGLEAPLLQHHVVVYLHSNSISKVGVDDFCPRGFGMKRSFYNGISLYSNPVNYWEVQPAAFRCVSDRLAIQFGNYKK</sequence>
<reference evidence="1" key="2">
    <citation type="submission" date="2014-03" db="EMBL/GenBank/DDBJ databases">
        <authorList>
            <person name="Genoscope - CEA"/>
        </authorList>
    </citation>
    <scope>NUCLEOTIDE SEQUENCE</scope>
</reference>
<name>A0A060YI07_ONCMY</name>
<evidence type="ECO:0000313" key="1">
    <source>
        <dbReference type="EMBL" id="CDQ91341.1"/>
    </source>
</evidence>
<reference evidence="1" key="1">
    <citation type="journal article" date="2014" name="Nat. Commun.">
        <title>The rainbow trout genome provides novel insights into evolution after whole-genome duplication in vertebrates.</title>
        <authorList>
            <person name="Berthelot C."/>
            <person name="Brunet F."/>
            <person name="Chalopin D."/>
            <person name="Juanchich A."/>
            <person name="Bernard M."/>
            <person name="Noel B."/>
            <person name="Bento P."/>
            <person name="Da Silva C."/>
            <person name="Labadie K."/>
            <person name="Alberti A."/>
            <person name="Aury J.M."/>
            <person name="Louis A."/>
            <person name="Dehais P."/>
            <person name="Bardou P."/>
            <person name="Montfort J."/>
            <person name="Klopp C."/>
            <person name="Cabau C."/>
            <person name="Gaspin C."/>
            <person name="Thorgaard G.H."/>
            <person name="Boussaha M."/>
            <person name="Quillet E."/>
            <person name="Guyomard R."/>
            <person name="Galiana D."/>
            <person name="Bobe J."/>
            <person name="Volff J.N."/>
            <person name="Genet C."/>
            <person name="Wincker P."/>
            <person name="Jaillon O."/>
            <person name="Roest Crollius H."/>
            <person name="Guiguen Y."/>
        </authorList>
    </citation>
    <scope>NUCLEOTIDE SEQUENCE [LARGE SCALE GENOMIC DNA]</scope>
</reference>
<dbReference type="EMBL" id="FR911671">
    <property type="protein sequence ID" value="CDQ91341.1"/>
    <property type="molecule type" value="Genomic_DNA"/>
</dbReference>
<evidence type="ECO:0000313" key="2">
    <source>
        <dbReference type="Proteomes" id="UP000193380"/>
    </source>
</evidence>
<organism evidence="1 2">
    <name type="scientific">Oncorhynchus mykiss</name>
    <name type="common">Rainbow trout</name>
    <name type="synonym">Salmo gairdneri</name>
    <dbReference type="NCBI Taxonomy" id="8022"/>
    <lineage>
        <taxon>Eukaryota</taxon>
        <taxon>Metazoa</taxon>
        <taxon>Chordata</taxon>
        <taxon>Craniata</taxon>
        <taxon>Vertebrata</taxon>
        <taxon>Euteleostomi</taxon>
        <taxon>Actinopterygii</taxon>
        <taxon>Neopterygii</taxon>
        <taxon>Teleostei</taxon>
        <taxon>Protacanthopterygii</taxon>
        <taxon>Salmoniformes</taxon>
        <taxon>Salmonidae</taxon>
        <taxon>Salmoninae</taxon>
        <taxon>Oncorhynchus</taxon>
    </lineage>
</organism>
<dbReference type="Proteomes" id="UP000193380">
    <property type="component" value="Unassembled WGS sequence"/>
</dbReference>